<evidence type="ECO:0000256" key="2">
    <source>
        <dbReference type="SAM" id="SignalP"/>
    </source>
</evidence>
<reference evidence="3 4" key="1">
    <citation type="submission" date="2020-02" db="EMBL/GenBank/DDBJ databases">
        <title>Aliifodinibius halophilus 2W32, complete genome.</title>
        <authorList>
            <person name="Li Y."/>
            <person name="Wu S."/>
        </authorList>
    </citation>
    <scope>NUCLEOTIDE SEQUENCE [LARGE SCALE GENOMIC DNA]</scope>
    <source>
        <strain evidence="3 4">2W32</strain>
    </source>
</reference>
<keyword evidence="2" id="KW-0732">Signal</keyword>
<dbReference type="RefSeq" id="WP_165266944.1">
    <property type="nucleotide sequence ID" value="NZ_JAALLS010000005.1"/>
</dbReference>
<accession>A0A6M1TGQ4</accession>
<comment type="caution">
    <text evidence="3">The sequence shown here is derived from an EMBL/GenBank/DDBJ whole genome shotgun (WGS) entry which is preliminary data.</text>
</comment>
<evidence type="ECO:0000256" key="1">
    <source>
        <dbReference type="SAM" id="MobiDB-lite"/>
    </source>
</evidence>
<dbReference type="AlphaFoldDB" id="A0A6M1TGQ4"/>
<protein>
    <recommendedName>
        <fullName evidence="5">DUF4402 domain-containing protein</fullName>
    </recommendedName>
</protein>
<dbReference type="EMBL" id="JAALLS010000005">
    <property type="protein sequence ID" value="NGP87830.1"/>
    <property type="molecule type" value="Genomic_DNA"/>
</dbReference>
<evidence type="ECO:0000313" key="3">
    <source>
        <dbReference type="EMBL" id="NGP87830.1"/>
    </source>
</evidence>
<sequence>MKRTISLLSALAFVLVFVGSAFAQPTQAVTTTANVQAQINITKNADVDFGSIQATSNPDLVPNGSNTDVGAGATLGKLSVTSANTSQQLVVSWNQATVTLDDGSSNTITYTPAVTANSSDDASASSTVSNGTANSNTSTSSSGELYIYIGGDLGSLSGQTAGTYTAANGSGNLVFTVNYQ</sequence>
<evidence type="ECO:0008006" key="5">
    <source>
        <dbReference type="Google" id="ProtNLM"/>
    </source>
</evidence>
<name>A0A6M1TGQ4_9BACT</name>
<proteinExistence type="predicted"/>
<feature type="signal peptide" evidence="2">
    <location>
        <begin position="1"/>
        <end position="23"/>
    </location>
</feature>
<dbReference type="Proteomes" id="UP000479132">
    <property type="component" value="Unassembled WGS sequence"/>
</dbReference>
<evidence type="ECO:0000313" key="4">
    <source>
        <dbReference type="Proteomes" id="UP000479132"/>
    </source>
</evidence>
<feature type="region of interest" description="Disordered" evidence="1">
    <location>
        <begin position="116"/>
        <end position="139"/>
    </location>
</feature>
<organism evidence="3 4">
    <name type="scientific">Fodinibius halophilus</name>
    <dbReference type="NCBI Taxonomy" id="1736908"/>
    <lineage>
        <taxon>Bacteria</taxon>
        <taxon>Pseudomonadati</taxon>
        <taxon>Balneolota</taxon>
        <taxon>Balneolia</taxon>
        <taxon>Balneolales</taxon>
        <taxon>Balneolaceae</taxon>
        <taxon>Fodinibius</taxon>
    </lineage>
</organism>
<feature type="chain" id="PRO_5026857143" description="DUF4402 domain-containing protein" evidence="2">
    <location>
        <begin position="24"/>
        <end position="180"/>
    </location>
</feature>
<keyword evidence="4" id="KW-1185">Reference proteome</keyword>
<gene>
    <name evidence="3" type="ORF">G3569_05660</name>
</gene>